<keyword evidence="2" id="KW-1185">Reference proteome</keyword>
<dbReference type="KEGG" id="bex:A11Q_2583"/>
<accession>M4VUB0</accession>
<organism evidence="1 2">
    <name type="scientific">Pseudobdellovibrio exovorus JSS</name>
    <dbReference type="NCBI Taxonomy" id="1184267"/>
    <lineage>
        <taxon>Bacteria</taxon>
        <taxon>Pseudomonadati</taxon>
        <taxon>Bdellovibrionota</taxon>
        <taxon>Bdellovibrionia</taxon>
        <taxon>Bdellovibrionales</taxon>
        <taxon>Pseudobdellovibrionaceae</taxon>
        <taxon>Pseudobdellovibrio</taxon>
    </lineage>
</organism>
<dbReference type="HOGENOM" id="CLU_2520902_0_0_7"/>
<dbReference type="Proteomes" id="UP000012040">
    <property type="component" value="Chromosome"/>
</dbReference>
<evidence type="ECO:0000313" key="1">
    <source>
        <dbReference type="EMBL" id="AGH96799.1"/>
    </source>
</evidence>
<sequence>MQLTFQVRVKMKKNQVNKNVDPKSEQTEADLYKQAQRSMIEKEWDEIFKNLKVDEEEYKVFLSFGDKMDDSRPRGPGSIRYNKK</sequence>
<dbReference type="PATRIC" id="fig|1184267.3.peg.2611"/>
<dbReference type="AlphaFoldDB" id="M4VUB0"/>
<proteinExistence type="predicted"/>
<reference evidence="1 2" key="1">
    <citation type="journal article" date="2013" name="ISME J.">
        <title>By their genes ye shall know them: genomic signatures of predatory bacteria.</title>
        <authorList>
            <person name="Pasternak Z."/>
            <person name="Pietrokovski S."/>
            <person name="Rotem O."/>
            <person name="Gophna U."/>
            <person name="Lurie-Weinberger M.N."/>
            <person name="Jurkevitch E."/>
        </authorList>
    </citation>
    <scope>NUCLEOTIDE SEQUENCE [LARGE SCALE GENOMIC DNA]</scope>
    <source>
        <strain evidence="1 2">JSS</strain>
    </source>
</reference>
<gene>
    <name evidence="1" type="ORF">A11Q_2583</name>
</gene>
<dbReference type="STRING" id="1184267.A11Q_2583"/>
<evidence type="ECO:0000313" key="2">
    <source>
        <dbReference type="Proteomes" id="UP000012040"/>
    </source>
</evidence>
<protein>
    <submittedName>
        <fullName evidence="1">Uncharacterized protein</fullName>
    </submittedName>
</protein>
<dbReference type="EMBL" id="CP003537">
    <property type="protein sequence ID" value="AGH96799.1"/>
    <property type="molecule type" value="Genomic_DNA"/>
</dbReference>
<name>M4VUB0_9BACT</name>